<dbReference type="Proteomes" id="UP000228380">
    <property type="component" value="Chromosome 4"/>
</dbReference>
<evidence type="ECO:0000256" key="3">
    <source>
        <dbReference type="RuleBase" id="RU003718"/>
    </source>
</evidence>
<dbReference type="PANTHER" id="PTHR48049:SF60">
    <property type="entry name" value="UDP-GLYCOSYLTRANSFERASE 91B1"/>
    <property type="match status" value="1"/>
</dbReference>
<protein>
    <recommendedName>
        <fullName evidence="4">Glycosyltransferase</fullName>
        <ecNumber evidence="4">2.4.1.-</ecNumber>
    </recommendedName>
</protein>
<keyword evidence="5" id="KW-1185">Reference proteome</keyword>
<sequence length="461" mass="50940">MEDATTFHIVMLPWLAFGHLHPFLELSKSLAKRGHKISFISTLRNLRRLPDVPPHLSPLIRFVPLPLPHVDGLPAGAEATCDLPQSSTQDLKKAFDGLEQPFVQFIHQSSPRADWIIHDFAAYWASKAGVPCIFYSTFPASTLAFFGRPSDIGTGGGSLKDLTIPPKRVPFPTTVAYRYHEAIRLALDSLQPNASGVPDWLRTKLSLENSKLVAQRSCTDFEADWFQVLIGLHDKPVVPVGLLPPLPESSERRHGQVFNFLDTQTPGSVIYVALGSEATISREQMHELALGLEISGLPFLWALRKSTTVETGDAVDLLPEGFEGRTEGRGLVAVGWAPQVEVLAHEAVGGFLTHCGWSSLIEGLQFGRPLVMLPVFSDQGLNARAMGEKKLGLEVERDERNGFFGREAVARAVKVVMVGEEGEVIRAKAKEMRGIFSDKKRQERYVDGFVKCLADYRLESL</sequence>
<keyword evidence="3" id="KW-0328">Glycosyltransferase</keyword>
<keyword evidence="2 3" id="KW-0808">Transferase</keyword>
<dbReference type="InterPro" id="IPR002213">
    <property type="entry name" value="UDP_glucos_trans"/>
</dbReference>
<evidence type="ECO:0000256" key="4">
    <source>
        <dbReference type="RuleBase" id="RU362057"/>
    </source>
</evidence>
<dbReference type="OrthoDB" id="5835829at2759"/>
<comment type="similarity">
    <text evidence="1 3">Belongs to the UDP-glycosyltransferase family.</text>
</comment>
<evidence type="ECO:0000256" key="2">
    <source>
        <dbReference type="ARBA" id="ARBA00022679"/>
    </source>
</evidence>
<evidence type="ECO:0000313" key="6">
    <source>
        <dbReference type="RefSeq" id="XP_038981553.1"/>
    </source>
</evidence>
<dbReference type="GO" id="GO:0035251">
    <property type="term" value="F:UDP-glucosyltransferase activity"/>
    <property type="evidence" value="ECO:0007669"/>
    <property type="project" value="InterPro"/>
</dbReference>
<dbReference type="AlphaFoldDB" id="A0A8B9AC85"/>
<dbReference type="KEGG" id="pda:103715283"/>
<dbReference type="SUPFAM" id="SSF53756">
    <property type="entry name" value="UDP-Glycosyltransferase/glycogen phosphorylase"/>
    <property type="match status" value="1"/>
</dbReference>
<dbReference type="PROSITE" id="PS00375">
    <property type="entry name" value="UDPGT"/>
    <property type="match status" value="1"/>
</dbReference>
<dbReference type="InterPro" id="IPR050481">
    <property type="entry name" value="UDP-glycosyltransf_plant"/>
</dbReference>
<dbReference type="InterPro" id="IPR035595">
    <property type="entry name" value="UDP_glycos_trans_CS"/>
</dbReference>
<dbReference type="CDD" id="cd03784">
    <property type="entry name" value="GT1_Gtf-like"/>
    <property type="match status" value="1"/>
</dbReference>
<dbReference type="Pfam" id="PF00201">
    <property type="entry name" value="UDPGT"/>
    <property type="match status" value="1"/>
</dbReference>
<evidence type="ECO:0000256" key="1">
    <source>
        <dbReference type="ARBA" id="ARBA00009995"/>
    </source>
</evidence>
<organism evidence="5 6">
    <name type="scientific">Phoenix dactylifera</name>
    <name type="common">Date palm</name>
    <dbReference type="NCBI Taxonomy" id="42345"/>
    <lineage>
        <taxon>Eukaryota</taxon>
        <taxon>Viridiplantae</taxon>
        <taxon>Streptophyta</taxon>
        <taxon>Embryophyta</taxon>
        <taxon>Tracheophyta</taxon>
        <taxon>Spermatophyta</taxon>
        <taxon>Magnoliopsida</taxon>
        <taxon>Liliopsida</taxon>
        <taxon>Arecaceae</taxon>
        <taxon>Coryphoideae</taxon>
        <taxon>Phoeniceae</taxon>
        <taxon>Phoenix</taxon>
    </lineage>
</organism>
<accession>A0A8B9AC85</accession>
<name>A0A8B9AC85_PHODC</name>
<reference evidence="6" key="2">
    <citation type="submission" date="2025-08" db="UniProtKB">
        <authorList>
            <consortium name="RefSeq"/>
        </authorList>
    </citation>
    <scope>IDENTIFICATION</scope>
    <source>
        <tissue evidence="6">Young leaves</tissue>
    </source>
</reference>
<proteinExistence type="inferred from homology"/>
<gene>
    <name evidence="6" type="primary">LOC103715283</name>
</gene>
<dbReference type="EC" id="2.4.1.-" evidence="4"/>
<dbReference type="Gene3D" id="3.40.50.2000">
    <property type="entry name" value="Glycogen Phosphorylase B"/>
    <property type="match status" value="2"/>
</dbReference>
<dbReference type="FunFam" id="3.40.50.2000:FF:000037">
    <property type="entry name" value="Glycosyltransferase"/>
    <property type="match status" value="1"/>
</dbReference>
<evidence type="ECO:0000313" key="5">
    <source>
        <dbReference type="Proteomes" id="UP000228380"/>
    </source>
</evidence>
<dbReference type="PANTHER" id="PTHR48049">
    <property type="entry name" value="GLYCOSYLTRANSFERASE"/>
    <property type="match status" value="1"/>
</dbReference>
<dbReference type="RefSeq" id="XP_038981553.1">
    <property type="nucleotide sequence ID" value="XM_039125625.1"/>
</dbReference>
<reference evidence="5" key="1">
    <citation type="journal article" date="2019" name="Nat. Commun.">
        <title>Genome-wide association mapping of date palm fruit traits.</title>
        <authorList>
            <person name="Hazzouri K.M."/>
            <person name="Gros-Balthazard M."/>
            <person name="Flowers J.M."/>
            <person name="Copetti D."/>
            <person name="Lemansour A."/>
            <person name="Lebrun M."/>
            <person name="Masmoudi K."/>
            <person name="Ferrand S."/>
            <person name="Dhar M.I."/>
            <person name="Fresquez Z.A."/>
            <person name="Rosas U."/>
            <person name="Zhang J."/>
            <person name="Talag J."/>
            <person name="Lee S."/>
            <person name="Kudrna D."/>
            <person name="Powell R.F."/>
            <person name="Leitch I.J."/>
            <person name="Krueger R.R."/>
            <person name="Wing R.A."/>
            <person name="Amiri K.M.A."/>
            <person name="Purugganan M.D."/>
        </authorList>
    </citation>
    <scope>NUCLEOTIDE SEQUENCE [LARGE SCALE GENOMIC DNA]</scope>
    <source>
        <strain evidence="5">cv. Khalas</strain>
    </source>
</reference>
<dbReference type="GeneID" id="103715283"/>